<name>A0A9P4JVJ8_9PLEO</name>
<dbReference type="GO" id="GO:0016747">
    <property type="term" value="F:acyltransferase activity, transferring groups other than amino-acyl groups"/>
    <property type="evidence" value="ECO:0007669"/>
    <property type="project" value="InterPro"/>
</dbReference>
<evidence type="ECO:0000313" key="2">
    <source>
        <dbReference type="EMBL" id="KAF2257934.1"/>
    </source>
</evidence>
<dbReference type="SUPFAM" id="SSF55729">
    <property type="entry name" value="Acyl-CoA N-acyltransferases (Nat)"/>
    <property type="match status" value="1"/>
</dbReference>
<gene>
    <name evidence="2" type="ORF">CC78DRAFT_480679</name>
</gene>
<dbReference type="InterPro" id="IPR016181">
    <property type="entry name" value="Acyl_CoA_acyltransferase"/>
</dbReference>
<dbReference type="EMBL" id="ML986811">
    <property type="protein sequence ID" value="KAF2257934.1"/>
    <property type="molecule type" value="Genomic_DNA"/>
</dbReference>
<reference evidence="3" key="1">
    <citation type="journal article" date="2020" name="Stud. Mycol.">
        <title>101 Dothideomycetes genomes: A test case for predicting lifestyles and emergence of pathogens.</title>
        <authorList>
            <person name="Haridas S."/>
            <person name="Albert R."/>
            <person name="Binder M."/>
            <person name="Bloem J."/>
            <person name="LaButti K."/>
            <person name="Salamov A."/>
            <person name="Andreopoulos B."/>
            <person name="Baker S."/>
            <person name="Barry K."/>
            <person name="Bills G."/>
            <person name="Bluhm B."/>
            <person name="Cannon C."/>
            <person name="Castanera R."/>
            <person name="Culley D."/>
            <person name="Daum C."/>
            <person name="Ezra D."/>
            <person name="Gonzalez J."/>
            <person name="Henrissat B."/>
            <person name="Kuo A."/>
            <person name="Liang C."/>
            <person name="Lipzen A."/>
            <person name="Lutzoni F."/>
            <person name="Magnuson J."/>
            <person name="Mondo S."/>
            <person name="Nolan M."/>
            <person name="Ohm R."/>
            <person name="Pangilinan J."/>
            <person name="Park H.-J."/>
            <person name="Ramirez L."/>
            <person name="Alfaro M."/>
            <person name="Sun H."/>
            <person name="Tritt A."/>
            <person name="Yoshinaga Y."/>
            <person name="Zwiers L.-H."/>
            <person name="Turgeon B."/>
            <person name="Goodwin S."/>
            <person name="Spatafora J."/>
            <person name="Crous P."/>
            <person name="Grigoriev I."/>
        </authorList>
    </citation>
    <scope>NUCLEOTIDE SEQUENCE [LARGE SCALE GENOMIC DNA]</scope>
    <source>
        <strain evidence="3">CBS 304.66</strain>
    </source>
</reference>
<comment type="caution">
    <text evidence="2">The sequence shown here is derived from an EMBL/GenBank/DDBJ whole genome shotgun (WGS) entry which is preliminary data.</text>
</comment>
<dbReference type="InterPro" id="IPR052523">
    <property type="entry name" value="Trichothecene_AcTrans"/>
</dbReference>
<dbReference type="Pfam" id="PF13673">
    <property type="entry name" value="Acetyltransf_10"/>
    <property type="match status" value="1"/>
</dbReference>
<dbReference type="Gene3D" id="3.40.630.30">
    <property type="match status" value="1"/>
</dbReference>
<dbReference type="AlphaFoldDB" id="A0A9P4JVJ8"/>
<protein>
    <recommendedName>
        <fullName evidence="1">N-acetyltransferase domain-containing protein</fullName>
    </recommendedName>
</protein>
<dbReference type="InterPro" id="IPR000182">
    <property type="entry name" value="GNAT_dom"/>
</dbReference>
<dbReference type="CDD" id="cd04301">
    <property type="entry name" value="NAT_SF"/>
    <property type="match status" value="1"/>
</dbReference>
<organism evidence="2 3">
    <name type="scientific">Lojkania enalia</name>
    <dbReference type="NCBI Taxonomy" id="147567"/>
    <lineage>
        <taxon>Eukaryota</taxon>
        <taxon>Fungi</taxon>
        <taxon>Dikarya</taxon>
        <taxon>Ascomycota</taxon>
        <taxon>Pezizomycotina</taxon>
        <taxon>Dothideomycetes</taxon>
        <taxon>Pleosporomycetidae</taxon>
        <taxon>Pleosporales</taxon>
        <taxon>Pleosporales incertae sedis</taxon>
        <taxon>Lojkania</taxon>
    </lineage>
</organism>
<keyword evidence="3" id="KW-1185">Reference proteome</keyword>
<accession>A0A9P4JVJ8</accession>
<proteinExistence type="predicted"/>
<feature type="domain" description="N-acetyltransferase" evidence="1">
    <location>
        <begin position="14"/>
        <end position="207"/>
    </location>
</feature>
<dbReference type="OrthoDB" id="2115692at2759"/>
<dbReference type="Proteomes" id="UP000800093">
    <property type="component" value="Unassembled WGS sequence"/>
</dbReference>
<dbReference type="PROSITE" id="PS51186">
    <property type="entry name" value="GNAT"/>
    <property type="match status" value="1"/>
</dbReference>
<dbReference type="PANTHER" id="PTHR42791:SF17">
    <property type="entry name" value="ACETYLTRANSFERASE, GNAT FAMILY FAMILY (AFU_ORTHOLOGUE AFUA_8G05690)"/>
    <property type="match status" value="1"/>
</dbReference>
<evidence type="ECO:0000259" key="1">
    <source>
        <dbReference type="PROSITE" id="PS51186"/>
    </source>
</evidence>
<sequence length="213" mass="24234">MIFLSHINYSDIDSLVRNIDFPAMQDGPLYRVMFPENLRDEQRSEIIEWYTINMQRAFSSSTTFCKACTDDGEAVGFAGWVWEGKASNNSAQKKFEEKTCLPQTLDVAAWQDLSKGLMKERRLLNLCSLFLYILGLTFVSVRPDYQKEGIGSTMMEYICKEADQLYGHLYVLASPAGVNLYSKFGFKTVGQINTKKGVITSMLRKADEGRRVL</sequence>
<evidence type="ECO:0000313" key="3">
    <source>
        <dbReference type="Proteomes" id="UP000800093"/>
    </source>
</evidence>
<dbReference type="PANTHER" id="PTHR42791">
    <property type="entry name" value="GNAT FAMILY ACETYLTRANSFERASE"/>
    <property type="match status" value="1"/>
</dbReference>